<proteinExistence type="predicted"/>
<protein>
    <submittedName>
        <fullName evidence="2">Uncharacterized protein</fullName>
    </submittedName>
</protein>
<reference evidence="2" key="1">
    <citation type="journal article" date="2021" name="Front. Plant Sci.">
        <title>Chromosome-Scale Genome Assembly for Chinese Sour Jujube and Insights Into Its Genome Evolution and Domestication Signature.</title>
        <authorList>
            <person name="Shen L.-Y."/>
            <person name="Luo H."/>
            <person name="Wang X.-L."/>
            <person name="Wang X.-M."/>
            <person name="Qiu X.-J."/>
            <person name="Liu H."/>
            <person name="Zhou S.-S."/>
            <person name="Jia K.-H."/>
            <person name="Nie S."/>
            <person name="Bao Y.-T."/>
            <person name="Zhang R.-G."/>
            <person name="Yun Q.-Z."/>
            <person name="Chai Y.-H."/>
            <person name="Lu J.-Y."/>
            <person name="Li Y."/>
            <person name="Zhao S.-W."/>
            <person name="Mao J.-F."/>
            <person name="Jia S.-G."/>
            <person name="Mao Y.-M."/>
        </authorList>
    </citation>
    <scope>NUCLEOTIDE SEQUENCE</scope>
    <source>
        <strain evidence="2">AT0</strain>
        <tissue evidence="2">Leaf</tissue>
    </source>
</reference>
<accession>A0A978VGQ4</accession>
<dbReference type="PANTHER" id="PTHR33401">
    <property type="entry name" value="LIGHT-HARVESTING COMPLEX-LIKE PROTEIN OHP2, CHLOROPLASTIC"/>
    <property type="match status" value="1"/>
</dbReference>
<name>A0A978VGQ4_ZIZJJ</name>
<sequence>MRVLFCKIHCPSFICFCKPSAHIYTPGPLKLENIPHPHVPSKLVSVPEASDQLAGEAKLTEETLDHEKQQQPTLNCGKSSLKKPNSSSGSPNEEQKKRVQWMDFLGKELVSIREFESREMSKVSGVVKIILNYCIPKKSQLLEDFFSAILCENGN</sequence>
<evidence type="ECO:0000313" key="3">
    <source>
        <dbReference type="Proteomes" id="UP000813462"/>
    </source>
</evidence>
<feature type="compositionally biased region" description="Basic and acidic residues" evidence="1">
    <location>
        <begin position="58"/>
        <end position="69"/>
    </location>
</feature>
<dbReference type="AlphaFoldDB" id="A0A978VGQ4"/>
<feature type="region of interest" description="Disordered" evidence="1">
    <location>
        <begin position="51"/>
        <end position="97"/>
    </location>
</feature>
<comment type="caution">
    <text evidence="2">The sequence shown here is derived from an EMBL/GenBank/DDBJ whole genome shotgun (WGS) entry which is preliminary data.</text>
</comment>
<organism evidence="2 3">
    <name type="scientific">Ziziphus jujuba var. spinosa</name>
    <dbReference type="NCBI Taxonomy" id="714518"/>
    <lineage>
        <taxon>Eukaryota</taxon>
        <taxon>Viridiplantae</taxon>
        <taxon>Streptophyta</taxon>
        <taxon>Embryophyta</taxon>
        <taxon>Tracheophyta</taxon>
        <taxon>Spermatophyta</taxon>
        <taxon>Magnoliopsida</taxon>
        <taxon>eudicotyledons</taxon>
        <taxon>Gunneridae</taxon>
        <taxon>Pentapetalae</taxon>
        <taxon>rosids</taxon>
        <taxon>fabids</taxon>
        <taxon>Rosales</taxon>
        <taxon>Rhamnaceae</taxon>
        <taxon>Paliureae</taxon>
        <taxon>Ziziphus</taxon>
    </lineage>
</organism>
<dbReference type="EMBL" id="JAEACU010000004">
    <property type="protein sequence ID" value="KAH7532273.1"/>
    <property type="molecule type" value="Genomic_DNA"/>
</dbReference>
<gene>
    <name evidence="2" type="ORF">FEM48_Zijuj04G0002400</name>
</gene>
<dbReference type="PANTHER" id="PTHR33401:SF19">
    <property type="entry name" value="(RAPE) HYPOTHETICAL PROTEIN"/>
    <property type="match status" value="1"/>
</dbReference>
<evidence type="ECO:0000313" key="2">
    <source>
        <dbReference type="EMBL" id="KAH7532273.1"/>
    </source>
</evidence>
<feature type="compositionally biased region" description="Low complexity" evidence="1">
    <location>
        <begin position="77"/>
        <end position="92"/>
    </location>
</feature>
<evidence type="ECO:0000256" key="1">
    <source>
        <dbReference type="SAM" id="MobiDB-lite"/>
    </source>
</evidence>
<dbReference type="Proteomes" id="UP000813462">
    <property type="component" value="Unassembled WGS sequence"/>
</dbReference>